<dbReference type="AlphaFoldDB" id="A0A318J1R9"/>
<dbReference type="SUPFAM" id="SSF52091">
    <property type="entry name" value="SpoIIaa-like"/>
    <property type="match status" value="1"/>
</dbReference>
<gene>
    <name evidence="4" type="ORF">DFR42_10850</name>
</gene>
<comment type="similarity">
    <text evidence="1 2">Belongs to the anti-sigma-factor antagonist family.</text>
</comment>
<dbReference type="Proteomes" id="UP000247792">
    <property type="component" value="Unassembled WGS sequence"/>
</dbReference>
<evidence type="ECO:0000256" key="2">
    <source>
        <dbReference type="RuleBase" id="RU003749"/>
    </source>
</evidence>
<dbReference type="InterPro" id="IPR036513">
    <property type="entry name" value="STAS_dom_sf"/>
</dbReference>
<proteinExistence type="inferred from homology"/>
<comment type="caution">
    <text evidence="4">The sequence shown here is derived from an EMBL/GenBank/DDBJ whole genome shotgun (WGS) entry which is preliminary data.</text>
</comment>
<dbReference type="InterPro" id="IPR002645">
    <property type="entry name" value="STAS_dom"/>
</dbReference>
<dbReference type="GO" id="GO:0043856">
    <property type="term" value="F:anti-sigma factor antagonist activity"/>
    <property type="evidence" value="ECO:0007669"/>
    <property type="project" value="InterPro"/>
</dbReference>
<dbReference type="EMBL" id="QJKB01000008">
    <property type="protein sequence ID" value="PXX40217.1"/>
    <property type="molecule type" value="Genomic_DNA"/>
</dbReference>
<dbReference type="Pfam" id="PF01740">
    <property type="entry name" value="STAS"/>
    <property type="match status" value="1"/>
</dbReference>
<dbReference type="RefSeq" id="WP_110256961.1">
    <property type="nucleotide sequence ID" value="NZ_QJKB01000008.1"/>
</dbReference>
<dbReference type="OrthoDB" id="280847at2"/>
<evidence type="ECO:0000259" key="3">
    <source>
        <dbReference type="PROSITE" id="PS50801"/>
    </source>
</evidence>
<feature type="domain" description="STAS" evidence="3">
    <location>
        <begin position="1"/>
        <end position="103"/>
    </location>
</feature>
<evidence type="ECO:0000313" key="5">
    <source>
        <dbReference type="Proteomes" id="UP000247792"/>
    </source>
</evidence>
<dbReference type="CDD" id="cd07043">
    <property type="entry name" value="STAS_anti-anti-sigma_factors"/>
    <property type="match status" value="1"/>
</dbReference>
<dbReference type="NCBIfam" id="TIGR00377">
    <property type="entry name" value="ant_ant_sig"/>
    <property type="match status" value="1"/>
</dbReference>
<dbReference type="InterPro" id="IPR003658">
    <property type="entry name" value="Anti-sigma_ant"/>
</dbReference>
<dbReference type="Gene3D" id="3.30.750.24">
    <property type="entry name" value="STAS domain"/>
    <property type="match status" value="1"/>
</dbReference>
<organism evidence="4 5">
    <name type="scientific">Undibacterium pigrum</name>
    <dbReference type="NCBI Taxonomy" id="401470"/>
    <lineage>
        <taxon>Bacteria</taxon>
        <taxon>Pseudomonadati</taxon>
        <taxon>Pseudomonadota</taxon>
        <taxon>Betaproteobacteria</taxon>
        <taxon>Burkholderiales</taxon>
        <taxon>Oxalobacteraceae</taxon>
        <taxon>Undibacterium</taxon>
    </lineage>
</organism>
<reference evidence="4 5" key="1">
    <citation type="submission" date="2018-05" db="EMBL/GenBank/DDBJ databases">
        <title>Genomic Encyclopedia of Type Strains, Phase IV (KMG-IV): sequencing the most valuable type-strain genomes for metagenomic binning, comparative biology and taxonomic classification.</title>
        <authorList>
            <person name="Goeker M."/>
        </authorList>
    </citation>
    <scope>NUCLEOTIDE SEQUENCE [LARGE SCALE GENOMIC DNA]</scope>
    <source>
        <strain evidence="4 5">DSM 19792</strain>
    </source>
</reference>
<sequence>MPNIKTFTPAGRLDSNNSAAFEKEILAAIDAGEVHILIDFSELAYISSAGLRVILLTAKKTKAASGKLVLCSLNDSINEVFLVSGFNAILDIQANKDAALARF</sequence>
<evidence type="ECO:0000313" key="4">
    <source>
        <dbReference type="EMBL" id="PXX40217.1"/>
    </source>
</evidence>
<dbReference type="PROSITE" id="PS50801">
    <property type="entry name" value="STAS"/>
    <property type="match status" value="1"/>
</dbReference>
<dbReference type="PANTHER" id="PTHR33495:SF14">
    <property type="entry name" value="ANTI-SIGMA FACTOR ANTAGONIST"/>
    <property type="match status" value="1"/>
</dbReference>
<protein>
    <recommendedName>
        <fullName evidence="2">Anti-sigma factor antagonist</fullName>
    </recommendedName>
</protein>
<name>A0A318J1R9_9BURK</name>
<dbReference type="PANTHER" id="PTHR33495">
    <property type="entry name" value="ANTI-SIGMA FACTOR ANTAGONIST TM_1081-RELATED-RELATED"/>
    <property type="match status" value="1"/>
</dbReference>
<accession>A0A318J1R9</accession>
<evidence type="ECO:0000256" key="1">
    <source>
        <dbReference type="ARBA" id="ARBA00009013"/>
    </source>
</evidence>
<keyword evidence="5" id="KW-1185">Reference proteome</keyword>